<evidence type="ECO:0000256" key="4">
    <source>
        <dbReference type="ARBA" id="ARBA00023136"/>
    </source>
</evidence>
<feature type="compositionally biased region" description="Polar residues" evidence="5">
    <location>
        <begin position="514"/>
        <end position="524"/>
    </location>
</feature>
<dbReference type="SMART" id="SM01417">
    <property type="entry name" value="Solute_trans_a"/>
    <property type="match status" value="1"/>
</dbReference>
<evidence type="ECO:0000313" key="7">
    <source>
        <dbReference type="EMBL" id="SPO29389.1"/>
    </source>
</evidence>
<evidence type="ECO:0000256" key="6">
    <source>
        <dbReference type="SAM" id="Phobius"/>
    </source>
</evidence>
<feature type="region of interest" description="Disordered" evidence="5">
    <location>
        <begin position="946"/>
        <end position="1007"/>
    </location>
</feature>
<evidence type="ECO:0000256" key="2">
    <source>
        <dbReference type="ARBA" id="ARBA00022692"/>
    </source>
</evidence>
<sequence length="1320" mass="145189">MVNMTCPTIPDKPSDPKPFFENGNIDFKAHDVGWLICGIMALIATISSVWLIWKHLTYYTCPQQQRHIVRLLVMVPIYAIVSFMSYLFYHEALYYQTIRDCYEAVLVTSFFYLILAYTGDTRAEQHAVFRNIEIKDRFWVWPLGSWKYKPEGLHFLWLMKICVLQYAIIRPFCTFVAVGTEYFGYYCLHSWMPWFTHVWCALFISISVTVAMYCLIQLYIPVRKLVDPYKPILKFLAIKTIVFLTFWQDTLLSFLVSFGAIKETEYFTAEQIQAGINALLQCFWMLLFGFIHIKAFSYLPYRPEDRTRTTLRGKAMLDCLDFRDWFIEMKESTRYIAARSKGRNYTLAEDLRAKRHEHLLNALGKQRTANLDAEMDMEKAAMPTFWKNPEDAQFWTPGDESDSGYGDGKHNSGSDARSSSHPSNSGGGGGDAYSPLPNPAAGRGGRQGSKFAATDKSGTTASRDSHAQRAAELQRLVAELDLQQDVDQSIVGAEDHEYGYEDEKYERAGLMHGHNQSSVPTRTFGTKDLDTSTKESDTHPELTQYHTPTIQLANVPSLTYDQDSGSGSVRRGQDLSAVAEEAEEEEAVHGRQGSKGVAPGVGAFGIASWFGWGNNTPQDHQQSHQPPHTNLNFDASYNGYLRPGNSYPGQQYGADMARSRTPDAEGTGWWRNYWDRVSNPGSREPSIIGGMEEEEKEPLTPARPAVMRQVTAGSWGLDSPQHQQSQQQQRSLPTPPALKIETTTTATQNHNAGGEGSTDSTTSPSSRISPHVDSPLSRLIQTSRDSFSSLSRDEIRESMMGASTGSPARSRAVAISSASPMPAVQAVSATRPTLAPRNHSLAPSSNNASVSRVTSATTRSAPKTTATPSTSAASTAYASAVQEMLSSTDSSSTRHPIVFVDALVPTEPIAEEEAVASPAEKNKALPPAVGPKGKLFNLVLPSPLSPARYPYGQEGDAAPPSQQQQQESETSVVDRRGPSTGANDADGSLKWANQPPRPLKPKEEPISGVVAKLPTGKNMITVGGMSLTQAKAAKAAAEAEAAQERLRQAQSRASLPPPPQPQRNAAVSTKSILHRTSTTDKKGGKLVLPAPSQMASVEPEDPYRAGQSANVLPPSSSSSRKDRGTRKISGVMGGSVATSSATKTSIAGTAFEVGSIVPREAVVRASLPAGVAPLRGYYDSLRHSSLANGSQLGVGQRNSYTPSSNGGIRQVPPMLPAHPSQMYHPRTQPQAPQQSQQQRGVSQAQYENSHRIGVVARPMPPPQQQFYPQQHPQQPFQPSPHHHHQQGRQSNPPPPQYQPQHPQLDGQQRRSQFQFEYYRD</sequence>
<dbReference type="GO" id="GO:0016020">
    <property type="term" value="C:membrane"/>
    <property type="evidence" value="ECO:0007669"/>
    <property type="project" value="UniProtKB-SubCell"/>
</dbReference>
<reference evidence="7 8" key="1">
    <citation type="submission" date="2018-03" db="EMBL/GenBank/DDBJ databases">
        <authorList>
            <person name="Guldener U."/>
        </authorList>
    </citation>
    <scope>NUCLEOTIDE SEQUENCE [LARGE SCALE GENOMIC DNA]</scope>
    <source>
        <strain evidence="7 8">NBRC100155</strain>
    </source>
</reference>
<keyword evidence="2 6" id="KW-0812">Transmembrane</keyword>
<protein>
    <recommendedName>
        <fullName evidence="9">DUF300-domain-containing protein</fullName>
    </recommendedName>
</protein>
<evidence type="ECO:0000256" key="5">
    <source>
        <dbReference type="SAM" id="MobiDB-lite"/>
    </source>
</evidence>
<evidence type="ECO:0000256" key="3">
    <source>
        <dbReference type="ARBA" id="ARBA00022989"/>
    </source>
</evidence>
<feature type="region of interest" description="Disordered" evidence="5">
    <location>
        <begin position="560"/>
        <end position="596"/>
    </location>
</feature>
<feature type="transmembrane region" description="Helical" evidence="6">
    <location>
        <begin position="240"/>
        <end position="261"/>
    </location>
</feature>
<feature type="compositionally biased region" description="Low complexity" evidence="5">
    <location>
        <begin position="806"/>
        <end position="820"/>
    </location>
</feature>
<feature type="transmembrane region" description="Helical" evidence="6">
    <location>
        <begin position="68"/>
        <end position="89"/>
    </location>
</feature>
<feature type="compositionally biased region" description="Polar residues" evidence="5">
    <location>
        <begin position="745"/>
        <end position="768"/>
    </location>
</feature>
<feature type="transmembrane region" description="Helical" evidence="6">
    <location>
        <begin position="155"/>
        <end position="178"/>
    </location>
</feature>
<name>A0A5C3EJG6_9BASI</name>
<feature type="region of interest" description="Disordered" evidence="5">
    <location>
        <begin position="614"/>
        <end position="702"/>
    </location>
</feature>
<feature type="transmembrane region" description="Helical" evidence="6">
    <location>
        <begin position="101"/>
        <end position="119"/>
    </location>
</feature>
<evidence type="ECO:0000313" key="8">
    <source>
        <dbReference type="Proteomes" id="UP000324022"/>
    </source>
</evidence>
<feature type="compositionally biased region" description="Polar residues" evidence="5">
    <location>
        <begin position="1305"/>
        <end position="1314"/>
    </location>
</feature>
<dbReference type="InterPro" id="IPR005178">
    <property type="entry name" value="Ostalpha/TMEM184C"/>
</dbReference>
<evidence type="ECO:0000256" key="1">
    <source>
        <dbReference type="ARBA" id="ARBA00004141"/>
    </source>
</evidence>
<feature type="compositionally biased region" description="Basic and acidic residues" evidence="5">
    <location>
        <begin position="525"/>
        <end position="540"/>
    </location>
</feature>
<feature type="region of interest" description="Disordered" evidence="5">
    <location>
        <begin position="1038"/>
        <end position="1136"/>
    </location>
</feature>
<feature type="compositionally biased region" description="Low complexity" evidence="5">
    <location>
        <begin position="957"/>
        <end position="969"/>
    </location>
</feature>
<gene>
    <name evidence="7" type="ORF">UTRI_04883_B</name>
</gene>
<feature type="transmembrane region" description="Helical" evidence="6">
    <location>
        <begin position="198"/>
        <end position="220"/>
    </location>
</feature>
<feature type="region of interest" description="Disordered" evidence="5">
    <location>
        <begin position="389"/>
        <end position="468"/>
    </location>
</feature>
<comment type="subcellular location">
    <subcellularLocation>
        <location evidence="1">Membrane</location>
        <topology evidence="1">Multi-pass membrane protein</topology>
    </subcellularLocation>
</comment>
<keyword evidence="8" id="KW-1185">Reference proteome</keyword>
<evidence type="ECO:0008006" key="9">
    <source>
        <dbReference type="Google" id="ProtNLM"/>
    </source>
</evidence>
<keyword evidence="4 6" id="KW-0472">Membrane</keyword>
<feature type="compositionally biased region" description="Polar residues" evidence="5">
    <location>
        <begin position="1062"/>
        <end position="1076"/>
    </location>
</feature>
<feature type="region of interest" description="Disordered" evidence="5">
    <location>
        <begin position="715"/>
        <end position="734"/>
    </location>
</feature>
<accession>A0A5C3EJG6</accession>
<dbReference type="Pfam" id="PF03619">
    <property type="entry name" value="Solute_trans_a"/>
    <property type="match status" value="1"/>
</dbReference>
<feature type="compositionally biased region" description="Low complexity" evidence="5">
    <location>
        <begin position="848"/>
        <end position="873"/>
    </location>
</feature>
<feature type="compositionally biased region" description="Low complexity" evidence="5">
    <location>
        <begin position="617"/>
        <end position="628"/>
    </location>
</feature>
<dbReference type="PANTHER" id="PTHR23423">
    <property type="entry name" value="ORGANIC SOLUTE TRANSPORTER-RELATED"/>
    <property type="match status" value="1"/>
</dbReference>
<feature type="transmembrane region" description="Helical" evidence="6">
    <location>
        <begin position="282"/>
        <end position="301"/>
    </location>
</feature>
<feature type="region of interest" description="Disordered" evidence="5">
    <location>
        <begin position="913"/>
        <end position="932"/>
    </location>
</feature>
<feature type="region of interest" description="Disordered" evidence="5">
    <location>
        <begin position="1188"/>
        <end position="1320"/>
    </location>
</feature>
<proteinExistence type="predicted"/>
<feature type="compositionally biased region" description="Low complexity" evidence="5">
    <location>
        <begin position="1228"/>
        <end position="1245"/>
    </location>
</feature>
<dbReference type="Proteomes" id="UP000324022">
    <property type="component" value="Unassembled WGS sequence"/>
</dbReference>
<feature type="compositionally biased region" description="Polar residues" evidence="5">
    <location>
        <begin position="1188"/>
        <end position="1207"/>
    </location>
</feature>
<feature type="region of interest" description="Disordered" evidence="5">
    <location>
        <begin position="745"/>
        <end position="873"/>
    </location>
</feature>
<dbReference type="OrthoDB" id="5348404at2759"/>
<feature type="transmembrane region" description="Helical" evidence="6">
    <location>
        <begin position="32"/>
        <end position="53"/>
    </location>
</feature>
<keyword evidence="3 6" id="KW-1133">Transmembrane helix</keyword>
<dbReference type="EMBL" id="OOIN01000028">
    <property type="protein sequence ID" value="SPO29389.1"/>
    <property type="molecule type" value="Genomic_DNA"/>
</dbReference>
<organism evidence="7 8">
    <name type="scientific">Ustilago trichophora</name>
    <dbReference type="NCBI Taxonomy" id="86804"/>
    <lineage>
        <taxon>Eukaryota</taxon>
        <taxon>Fungi</taxon>
        <taxon>Dikarya</taxon>
        <taxon>Basidiomycota</taxon>
        <taxon>Ustilaginomycotina</taxon>
        <taxon>Ustilaginomycetes</taxon>
        <taxon>Ustilaginales</taxon>
        <taxon>Ustilaginaceae</taxon>
        <taxon>Ustilago</taxon>
    </lineage>
</organism>
<feature type="compositionally biased region" description="Polar residues" evidence="5">
    <location>
        <begin position="779"/>
        <end position="790"/>
    </location>
</feature>
<feature type="compositionally biased region" description="Low complexity" evidence="5">
    <location>
        <begin position="1264"/>
        <end position="1276"/>
    </location>
</feature>
<feature type="region of interest" description="Disordered" evidence="5">
    <location>
        <begin position="511"/>
        <end position="547"/>
    </location>
</feature>